<evidence type="ECO:0000256" key="1">
    <source>
        <dbReference type="SAM" id="MobiDB-lite"/>
    </source>
</evidence>
<evidence type="ECO:0000313" key="2">
    <source>
        <dbReference type="EMBL" id="CEG43412.1"/>
    </source>
</evidence>
<sequence length="101" mass="11574">MLHEWESKPPPPQPATQRPPHNYGNKATRAYNRGDESSRGTVWMHTNGFIGCFAESHIIDSDMERQAEVQYVIVVDLDPVTLMESKTFMHEHKPITQLCLP</sequence>
<protein>
    <submittedName>
        <fullName evidence="2">Uncharacterized protein</fullName>
    </submittedName>
</protein>
<evidence type="ECO:0000313" key="3">
    <source>
        <dbReference type="Proteomes" id="UP000054928"/>
    </source>
</evidence>
<reference evidence="3" key="1">
    <citation type="submission" date="2014-09" db="EMBL/GenBank/DDBJ databases">
        <authorList>
            <person name="Sharma Rahul"/>
            <person name="Thines Marco"/>
        </authorList>
    </citation>
    <scope>NUCLEOTIDE SEQUENCE [LARGE SCALE GENOMIC DNA]</scope>
</reference>
<dbReference type="RefSeq" id="XP_024579781.1">
    <property type="nucleotide sequence ID" value="XM_024729400.1"/>
</dbReference>
<dbReference type="AlphaFoldDB" id="A0A0P1AQB7"/>
<organism evidence="2 3">
    <name type="scientific">Plasmopara halstedii</name>
    <name type="common">Downy mildew of sunflower</name>
    <dbReference type="NCBI Taxonomy" id="4781"/>
    <lineage>
        <taxon>Eukaryota</taxon>
        <taxon>Sar</taxon>
        <taxon>Stramenopiles</taxon>
        <taxon>Oomycota</taxon>
        <taxon>Peronosporomycetes</taxon>
        <taxon>Peronosporales</taxon>
        <taxon>Peronosporaceae</taxon>
        <taxon>Plasmopara</taxon>
    </lineage>
</organism>
<keyword evidence="3" id="KW-1185">Reference proteome</keyword>
<feature type="region of interest" description="Disordered" evidence="1">
    <location>
        <begin position="1"/>
        <end position="38"/>
    </location>
</feature>
<proteinExistence type="predicted"/>
<dbReference type="GeneID" id="36408664"/>
<dbReference type="EMBL" id="CCYD01000666">
    <property type="protein sequence ID" value="CEG43412.1"/>
    <property type="molecule type" value="Genomic_DNA"/>
</dbReference>
<name>A0A0P1AQB7_PLAHL</name>
<accession>A0A0P1AQB7</accession>
<dbReference type="Proteomes" id="UP000054928">
    <property type="component" value="Unassembled WGS sequence"/>
</dbReference>